<accession>A0A4D6NGR2</accession>
<dbReference type="PANTHER" id="PTHR10438">
    <property type="entry name" value="THIOREDOXIN"/>
    <property type="match status" value="1"/>
</dbReference>
<keyword evidence="2" id="KW-0249">Electron transport</keyword>
<dbReference type="FunFam" id="3.40.30.10:FF:000104">
    <property type="entry name" value="Thioredoxin"/>
    <property type="match status" value="1"/>
</dbReference>
<dbReference type="OrthoDB" id="10263751at2759"/>
<evidence type="ECO:0000256" key="1">
    <source>
        <dbReference type="ARBA" id="ARBA00022448"/>
    </source>
</evidence>
<dbReference type="InterPro" id="IPR013766">
    <property type="entry name" value="Thioredoxin_domain"/>
</dbReference>
<dbReference type="AlphaFoldDB" id="A0A4D6NGR2"/>
<organism evidence="8 9">
    <name type="scientific">Vigna unguiculata</name>
    <name type="common">Cowpea</name>
    <dbReference type="NCBI Taxonomy" id="3917"/>
    <lineage>
        <taxon>Eukaryota</taxon>
        <taxon>Viridiplantae</taxon>
        <taxon>Streptophyta</taxon>
        <taxon>Embryophyta</taxon>
        <taxon>Tracheophyta</taxon>
        <taxon>Spermatophyta</taxon>
        <taxon>Magnoliopsida</taxon>
        <taxon>eudicotyledons</taxon>
        <taxon>Gunneridae</taxon>
        <taxon>Pentapetalae</taxon>
        <taxon>rosids</taxon>
        <taxon>fabids</taxon>
        <taxon>Fabales</taxon>
        <taxon>Fabaceae</taxon>
        <taxon>Papilionoideae</taxon>
        <taxon>50 kb inversion clade</taxon>
        <taxon>NPAAA clade</taxon>
        <taxon>indigoferoid/millettioid clade</taxon>
        <taxon>Phaseoleae</taxon>
        <taxon>Vigna</taxon>
    </lineage>
</organism>
<keyword evidence="4" id="KW-0676">Redox-active center</keyword>
<dbReference type="GO" id="GO:0005739">
    <property type="term" value="C:mitochondrion"/>
    <property type="evidence" value="ECO:0007669"/>
    <property type="project" value="EnsemblPlants"/>
</dbReference>
<evidence type="ECO:0000256" key="3">
    <source>
        <dbReference type="ARBA" id="ARBA00023157"/>
    </source>
</evidence>
<dbReference type="PROSITE" id="PS00194">
    <property type="entry name" value="THIOREDOXIN_1"/>
    <property type="match status" value="1"/>
</dbReference>
<reference evidence="8 9" key="1">
    <citation type="submission" date="2019-04" db="EMBL/GenBank/DDBJ databases">
        <title>An improved genome assembly and genetic linkage map for asparagus bean, Vigna unguiculata ssp. sesquipedialis.</title>
        <authorList>
            <person name="Xia Q."/>
            <person name="Zhang R."/>
            <person name="Dong Y."/>
        </authorList>
    </citation>
    <scope>NUCLEOTIDE SEQUENCE [LARGE SCALE GENOMIC DNA]</scope>
    <source>
        <tissue evidence="8">Leaf</tissue>
    </source>
</reference>
<dbReference type="PROSITE" id="PS51352">
    <property type="entry name" value="THIOREDOXIN_2"/>
    <property type="match status" value="1"/>
</dbReference>
<dbReference type="SUPFAM" id="SSF52833">
    <property type="entry name" value="Thioredoxin-like"/>
    <property type="match status" value="1"/>
</dbReference>
<evidence type="ECO:0000313" key="8">
    <source>
        <dbReference type="EMBL" id="QCE12548.1"/>
    </source>
</evidence>
<dbReference type="InterPro" id="IPR017937">
    <property type="entry name" value="Thioredoxin_CS"/>
</dbReference>
<feature type="region of interest" description="Disordered" evidence="6">
    <location>
        <begin position="1"/>
        <end position="22"/>
    </location>
</feature>
<dbReference type="Proteomes" id="UP000501690">
    <property type="component" value="Linkage Group LG10"/>
</dbReference>
<dbReference type="Pfam" id="PF00085">
    <property type="entry name" value="Thioredoxin"/>
    <property type="match status" value="1"/>
</dbReference>
<feature type="compositionally biased region" description="Gly residues" evidence="6">
    <location>
        <begin position="1"/>
        <end position="16"/>
    </location>
</feature>
<dbReference type="InterPro" id="IPR036249">
    <property type="entry name" value="Thioredoxin-like_sf"/>
</dbReference>
<keyword evidence="1" id="KW-0813">Transport</keyword>
<dbReference type="Gramene" id="Vigun05g045300.1.v1.2">
    <property type="protein sequence ID" value="Vigun05g045300.1.v1.2"/>
    <property type="gene ID" value="Vigun05g045300.v1.2"/>
</dbReference>
<evidence type="ECO:0000256" key="2">
    <source>
        <dbReference type="ARBA" id="ARBA00022982"/>
    </source>
</evidence>
<evidence type="ECO:0000313" key="9">
    <source>
        <dbReference type="Proteomes" id="UP000501690"/>
    </source>
</evidence>
<comment type="similarity">
    <text evidence="5">Belongs to the thioredoxin family. Plant H-type subfamily.</text>
</comment>
<keyword evidence="9" id="KW-1185">Reference proteome</keyword>
<evidence type="ECO:0000259" key="7">
    <source>
        <dbReference type="PROSITE" id="PS51352"/>
    </source>
</evidence>
<name>A0A4D6NGR2_VIGUN</name>
<dbReference type="PANTHER" id="PTHR10438:SF413">
    <property type="entry name" value="THIOREDOXIN H2"/>
    <property type="match status" value="1"/>
</dbReference>
<dbReference type="Gene3D" id="3.40.30.10">
    <property type="entry name" value="Glutaredoxin"/>
    <property type="match status" value="1"/>
</dbReference>
<dbReference type="GO" id="GO:0016671">
    <property type="term" value="F:oxidoreductase activity, acting on a sulfur group of donors, disulfide as acceptor"/>
    <property type="evidence" value="ECO:0007669"/>
    <property type="project" value="EnsemblPlants"/>
</dbReference>
<feature type="domain" description="Thioredoxin" evidence="7">
    <location>
        <begin position="18"/>
        <end position="133"/>
    </location>
</feature>
<dbReference type="GO" id="GO:0016712">
    <property type="term" value="F:oxidoreductase activity, acting on paired donors, with incorporation or reduction of molecular oxygen, reduced flavin or flavoprotein as one donor, and incorporation of one atom of oxygen"/>
    <property type="evidence" value="ECO:0007669"/>
    <property type="project" value="EnsemblPlants"/>
</dbReference>
<dbReference type="EMBL" id="CP039354">
    <property type="protein sequence ID" value="QCE12548.1"/>
    <property type="molecule type" value="Genomic_DNA"/>
</dbReference>
<dbReference type="PRINTS" id="PR00421">
    <property type="entry name" value="THIOREDOXIN"/>
</dbReference>
<keyword evidence="3" id="KW-1015">Disulfide bond</keyword>
<proteinExistence type="inferred from homology"/>
<evidence type="ECO:0000256" key="6">
    <source>
        <dbReference type="SAM" id="MobiDB-lite"/>
    </source>
</evidence>
<evidence type="ECO:0000256" key="5">
    <source>
        <dbReference type="ARBA" id="ARBA00038353"/>
    </source>
</evidence>
<protein>
    <submittedName>
        <fullName evidence="8">Thioredoxin 1</fullName>
    </submittedName>
</protein>
<sequence length="136" mass="14681">MGGVLSSILGGGGGGDETSYSEGASGVTAIHSSARWQLHFNELQDTSKLVVVDFSASWCGPCKFIEPAIHAMAEKFSDVEFIKIDVDELSDVAGEFQVQAMPTFVLLRKGKVIDRVVGAKKDELEKKVQKHRALQA</sequence>
<dbReference type="GO" id="GO:0005829">
    <property type="term" value="C:cytosol"/>
    <property type="evidence" value="ECO:0007669"/>
    <property type="project" value="EnsemblPlants"/>
</dbReference>
<dbReference type="CDD" id="cd02947">
    <property type="entry name" value="TRX_family"/>
    <property type="match status" value="1"/>
</dbReference>
<evidence type="ECO:0000256" key="4">
    <source>
        <dbReference type="ARBA" id="ARBA00023284"/>
    </source>
</evidence>
<dbReference type="InterPro" id="IPR050620">
    <property type="entry name" value="Thioredoxin_H-type-like"/>
</dbReference>
<gene>
    <name evidence="8" type="ORF">DEO72_LG10g3793</name>
</gene>